<keyword evidence="4 5" id="KW-0472">Membrane</keyword>
<dbReference type="OrthoDB" id="9811701at2"/>
<sequence>MTLAVWPLATIVVYLLAKATYRRLGTWWAMPLLLAPALLLGLALVAHTDYRDYMRGSHFLLLMLGPATVAFALPIYERRALIARHWKVLIVGVTAGSGMAMASAWLLATWLHLSPDLRASLLPRSITTPFAIVVSGDVGGVPDLTAVFVILTGVFGAATGGLLLRWLPLRSSLARGALFGMGAHGAGVAKAMAVGEEEGSIAGLTMVLAGLLNVTVAPVLAHFIG</sequence>
<comment type="subcellular location">
    <subcellularLocation>
        <location evidence="1">Membrane</location>
        <topology evidence="1">Multi-pass membrane protein</topology>
    </subcellularLocation>
</comment>
<proteinExistence type="predicted"/>
<keyword evidence="3 5" id="KW-1133">Transmembrane helix</keyword>
<feature type="transmembrane region" description="Helical" evidence="5">
    <location>
        <begin position="88"/>
        <end position="109"/>
    </location>
</feature>
<keyword evidence="2 5" id="KW-0812">Transmembrane</keyword>
<dbReference type="Pfam" id="PF04172">
    <property type="entry name" value="LrgB"/>
    <property type="match status" value="1"/>
</dbReference>
<feature type="transmembrane region" description="Helical" evidence="5">
    <location>
        <begin position="58"/>
        <end position="76"/>
    </location>
</feature>
<evidence type="ECO:0000256" key="3">
    <source>
        <dbReference type="ARBA" id="ARBA00022989"/>
    </source>
</evidence>
<dbReference type="RefSeq" id="WP_028310451.1">
    <property type="nucleotide sequence ID" value="NZ_AXWS01000007.1"/>
</dbReference>
<evidence type="ECO:0000313" key="7">
    <source>
        <dbReference type="RefSeq" id="WP_028310451.1"/>
    </source>
</evidence>
<evidence type="ECO:0000256" key="5">
    <source>
        <dbReference type="SAM" id="Phobius"/>
    </source>
</evidence>
<dbReference type="InterPro" id="IPR007300">
    <property type="entry name" value="CidB/LrgB"/>
</dbReference>
<name>A0A8B6X1W5_9BURK</name>
<feature type="transmembrane region" description="Helical" evidence="5">
    <location>
        <begin position="144"/>
        <end position="164"/>
    </location>
</feature>
<evidence type="ECO:0000256" key="4">
    <source>
        <dbReference type="ARBA" id="ARBA00023136"/>
    </source>
</evidence>
<keyword evidence="6" id="KW-1185">Reference proteome</keyword>
<dbReference type="PANTHER" id="PTHR30249:SF16">
    <property type="entry name" value="INNER MEMBRANE PROTEIN"/>
    <property type="match status" value="1"/>
</dbReference>
<evidence type="ECO:0000256" key="1">
    <source>
        <dbReference type="ARBA" id="ARBA00004141"/>
    </source>
</evidence>
<dbReference type="GO" id="GO:0016020">
    <property type="term" value="C:membrane"/>
    <property type="evidence" value="ECO:0007669"/>
    <property type="project" value="UniProtKB-SubCell"/>
</dbReference>
<feature type="transmembrane region" description="Helical" evidence="5">
    <location>
        <begin position="27"/>
        <end position="46"/>
    </location>
</feature>
<protein>
    <submittedName>
        <fullName evidence="7">LrgB family protein</fullName>
    </submittedName>
</protein>
<dbReference type="AlphaFoldDB" id="A0A8B6X1W5"/>
<dbReference type="PANTHER" id="PTHR30249">
    <property type="entry name" value="PUTATIVE SEROTONIN TRANSPORTER"/>
    <property type="match status" value="1"/>
</dbReference>
<evidence type="ECO:0000313" key="6">
    <source>
        <dbReference type="Proteomes" id="UP000675920"/>
    </source>
</evidence>
<dbReference type="Proteomes" id="UP000675920">
    <property type="component" value="Unplaced"/>
</dbReference>
<reference evidence="7" key="1">
    <citation type="submission" date="2025-08" db="UniProtKB">
        <authorList>
            <consortium name="RefSeq"/>
        </authorList>
    </citation>
    <scope>IDENTIFICATION</scope>
</reference>
<evidence type="ECO:0000256" key="2">
    <source>
        <dbReference type="ARBA" id="ARBA00022692"/>
    </source>
</evidence>
<accession>A0A8B6X1W5</accession>
<organism evidence="6 7">
    <name type="scientific">Derxia gummosa DSM 723</name>
    <dbReference type="NCBI Taxonomy" id="1121388"/>
    <lineage>
        <taxon>Bacteria</taxon>
        <taxon>Pseudomonadati</taxon>
        <taxon>Pseudomonadota</taxon>
        <taxon>Betaproteobacteria</taxon>
        <taxon>Burkholderiales</taxon>
        <taxon>Alcaligenaceae</taxon>
        <taxon>Derxia</taxon>
    </lineage>
</organism>
<feature type="transmembrane region" description="Helical" evidence="5">
    <location>
        <begin position="201"/>
        <end position="224"/>
    </location>
</feature>